<dbReference type="AlphaFoldDB" id="A0AAV8WXP4"/>
<comment type="caution">
    <text evidence="1">The sequence shown here is derived from an EMBL/GenBank/DDBJ whole genome shotgun (WGS) entry which is preliminary data.</text>
</comment>
<protein>
    <submittedName>
        <fullName evidence="1">Uncharacterized protein</fullName>
    </submittedName>
</protein>
<keyword evidence="2" id="KW-1185">Reference proteome</keyword>
<evidence type="ECO:0000313" key="1">
    <source>
        <dbReference type="EMBL" id="KAJ8931464.1"/>
    </source>
</evidence>
<sequence length="145" mass="16037">MPCKDCQNQTDVDQNILEETRKLDLAEDNVDECNCNSATISPGNTFRPSNSSCSCCRNCCACCRCCSGSRRDYCQERTYAVCNKLKEQGNSKANNACADCKLCSAKNVEERKASQSCASCNERNKEEDRRAAKSTSCDYNCPKCA</sequence>
<name>A0AAV8WXP4_9CUCU</name>
<proteinExistence type="predicted"/>
<evidence type="ECO:0000313" key="2">
    <source>
        <dbReference type="Proteomes" id="UP001162156"/>
    </source>
</evidence>
<dbReference type="EMBL" id="JANEYF010004334">
    <property type="protein sequence ID" value="KAJ8931464.1"/>
    <property type="molecule type" value="Genomic_DNA"/>
</dbReference>
<accession>A0AAV8WXP4</accession>
<gene>
    <name evidence="1" type="ORF">NQ314_015618</name>
</gene>
<dbReference type="Proteomes" id="UP001162156">
    <property type="component" value="Unassembled WGS sequence"/>
</dbReference>
<organism evidence="1 2">
    <name type="scientific">Rhamnusium bicolor</name>
    <dbReference type="NCBI Taxonomy" id="1586634"/>
    <lineage>
        <taxon>Eukaryota</taxon>
        <taxon>Metazoa</taxon>
        <taxon>Ecdysozoa</taxon>
        <taxon>Arthropoda</taxon>
        <taxon>Hexapoda</taxon>
        <taxon>Insecta</taxon>
        <taxon>Pterygota</taxon>
        <taxon>Neoptera</taxon>
        <taxon>Endopterygota</taxon>
        <taxon>Coleoptera</taxon>
        <taxon>Polyphaga</taxon>
        <taxon>Cucujiformia</taxon>
        <taxon>Chrysomeloidea</taxon>
        <taxon>Cerambycidae</taxon>
        <taxon>Lepturinae</taxon>
        <taxon>Rhagiini</taxon>
        <taxon>Rhamnusium</taxon>
    </lineage>
</organism>
<reference evidence="1" key="1">
    <citation type="journal article" date="2023" name="Insect Mol. Biol.">
        <title>Genome sequencing provides insights into the evolution of gene families encoding plant cell wall-degrading enzymes in longhorned beetles.</title>
        <authorList>
            <person name="Shin N.R."/>
            <person name="Okamura Y."/>
            <person name="Kirsch R."/>
            <person name="Pauchet Y."/>
        </authorList>
    </citation>
    <scope>NUCLEOTIDE SEQUENCE</scope>
    <source>
        <strain evidence="1">RBIC_L_NR</strain>
    </source>
</reference>